<organism evidence="9 10">
    <name type="scientific">Falsiroseomonas stagni DSM 19981</name>
    <dbReference type="NCBI Taxonomy" id="1123062"/>
    <lineage>
        <taxon>Bacteria</taxon>
        <taxon>Pseudomonadati</taxon>
        <taxon>Pseudomonadota</taxon>
        <taxon>Alphaproteobacteria</taxon>
        <taxon>Acetobacterales</taxon>
        <taxon>Roseomonadaceae</taxon>
        <taxon>Falsiroseomonas</taxon>
    </lineage>
</organism>
<evidence type="ECO:0000256" key="7">
    <source>
        <dbReference type="ARBA" id="ARBA00022764"/>
    </source>
</evidence>
<evidence type="ECO:0000256" key="3">
    <source>
        <dbReference type="ARBA" id="ARBA00005695"/>
    </source>
</evidence>
<dbReference type="Gene3D" id="3.40.190.10">
    <property type="entry name" value="Periplasmic binding protein-like II"/>
    <property type="match status" value="1"/>
</dbReference>
<dbReference type="PROSITE" id="PS51318">
    <property type="entry name" value="TAT"/>
    <property type="match status" value="1"/>
</dbReference>
<dbReference type="InterPro" id="IPR030678">
    <property type="entry name" value="Peptide/Ni-bd"/>
</dbReference>
<evidence type="ECO:0000313" key="10">
    <source>
        <dbReference type="Proteomes" id="UP000199473"/>
    </source>
</evidence>
<evidence type="ECO:0000256" key="2">
    <source>
        <dbReference type="ARBA" id="ARBA00004418"/>
    </source>
</evidence>
<dbReference type="GO" id="GO:0030288">
    <property type="term" value="C:outer membrane-bounded periplasmic space"/>
    <property type="evidence" value="ECO:0007669"/>
    <property type="project" value="TreeGrafter"/>
</dbReference>
<dbReference type="InterPro" id="IPR006311">
    <property type="entry name" value="TAT_signal"/>
</dbReference>
<proteinExistence type="inferred from homology"/>
<evidence type="ECO:0000256" key="5">
    <source>
        <dbReference type="ARBA" id="ARBA00022448"/>
    </source>
</evidence>
<dbReference type="OrthoDB" id="9803988at2"/>
<evidence type="ECO:0000313" key="9">
    <source>
        <dbReference type="EMBL" id="SFL01335.1"/>
    </source>
</evidence>
<gene>
    <name evidence="9" type="ORF">SAMN02745775_11494</name>
</gene>
<accession>A0A1I4E6E0</accession>
<dbReference type="AlphaFoldDB" id="A0A1I4E6E0"/>
<dbReference type="PANTHER" id="PTHR30290:SF32">
    <property type="entry name" value="GLUTATHIONE-BINDING PROTEIN GSIB"/>
    <property type="match status" value="1"/>
</dbReference>
<dbReference type="Gene3D" id="3.10.105.10">
    <property type="entry name" value="Dipeptide-binding Protein, Domain 3"/>
    <property type="match status" value="1"/>
</dbReference>
<comment type="subcellular location">
    <subcellularLocation>
        <location evidence="2">Periplasm</location>
    </subcellularLocation>
</comment>
<dbReference type="InterPro" id="IPR000914">
    <property type="entry name" value="SBP_5_dom"/>
</dbReference>
<dbReference type="GO" id="GO:0043190">
    <property type="term" value="C:ATP-binding cassette (ABC) transporter complex"/>
    <property type="evidence" value="ECO:0007669"/>
    <property type="project" value="InterPro"/>
</dbReference>
<dbReference type="CDD" id="cd08512">
    <property type="entry name" value="PBP2_NikA_DppA_OppA_like_7"/>
    <property type="match status" value="1"/>
</dbReference>
<dbReference type="SUPFAM" id="SSF53850">
    <property type="entry name" value="Periplasmic binding protein-like II"/>
    <property type="match status" value="1"/>
</dbReference>
<dbReference type="InterPro" id="IPR039424">
    <property type="entry name" value="SBP_5"/>
</dbReference>
<dbReference type="GO" id="GO:0042938">
    <property type="term" value="P:dipeptide transport"/>
    <property type="evidence" value="ECO:0007669"/>
    <property type="project" value="TreeGrafter"/>
</dbReference>
<dbReference type="EMBL" id="FOSQ01000014">
    <property type="protein sequence ID" value="SFL01335.1"/>
    <property type="molecule type" value="Genomic_DNA"/>
</dbReference>
<evidence type="ECO:0000256" key="6">
    <source>
        <dbReference type="ARBA" id="ARBA00022729"/>
    </source>
</evidence>
<evidence type="ECO:0000259" key="8">
    <source>
        <dbReference type="Pfam" id="PF00496"/>
    </source>
</evidence>
<dbReference type="PANTHER" id="PTHR30290">
    <property type="entry name" value="PERIPLASMIC BINDING COMPONENT OF ABC TRANSPORTER"/>
    <property type="match status" value="1"/>
</dbReference>
<dbReference type="RefSeq" id="WP_092962663.1">
    <property type="nucleotide sequence ID" value="NZ_FOSQ01000014.1"/>
</dbReference>
<feature type="domain" description="Solute-binding protein family 5" evidence="8">
    <location>
        <begin position="85"/>
        <end position="449"/>
    </location>
</feature>
<keyword evidence="5" id="KW-0813">Transport</keyword>
<evidence type="ECO:0000256" key="1">
    <source>
        <dbReference type="ARBA" id="ARBA00003489"/>
    </source>
</evidence>
<comment type="similarity">
    <text evidence="3">Belongs to the bacterial solute-binding protein 5 family.</text>
</comment>
<name>A0A1I4E6E0_9PROT</name>
<reference evidence="9 10" key="1">
    <citation type="submission" date="2016-10" db="EMBL/GenBank/DDBJ databases">
        <authorList>
            <person name="de Groot N.N."/>
        </authorList>
    </citation>
    <scope>NUCLEOTIDE SEQUENCE [LARGE SCALE GENOMIC DNA]</scope>
    <source>
        <strain evidence="9 10">DSM 19981</strain>
    </source>
</reference>
<dbReference type="GO" id="GO:1904680">
    <property type="term" value="F:peptide transmembrane transporter activity"/>
    <property type="evidence" value="ECO:0007669"/>
    <property type="project" value="TreeGrafter"/>
</dbReference>
<dbReference type="Gene3D" id="3.90.76.10">
    <property type="entry name" value="Dipeptide-binding Protein, Domain 1"/>
    <property type="match status" value="1"/>
</dbReference>
<dbReference type="PIRSF" id="PIRSF002741">
    <property type="entry name" value="MppA"/>
    <property type="match status" value="1"/>
</dbReference>
<dbReference type="STRING" id="1123062.SAMN02745775_11494"/>
<comment type="function">
    <text evidence="1">Part of the ABC transporter complex GsiABCD involved in glutathione import. Binds glutathione.</text>
</comment>
<dbReference type="Pfam" id="PF00496">
    <property type="entry name" value="SBP_bac_5"/>
    <property type="match status" value="1"/>
</dbReference>
<dbReference type="Proteomes" id="UP000199473">
    <property type="component" value="Unassembled WGS sequence"/>
</dbReference>
<keyword evidence="6" id="KW-0732">Signal</keyword>
<keyword evidence="7" id="KW-0574">Periplasm</keyword>
<evidence type="ECO:0000256" key="4">
    <source>
        <dbReference type="ARBA" id="ARBA00017393"/>
    </source>
</evidence>
<protein>
    <recommendedName>
        <fullName evidence="4">Glutathione-binding protein GsiB</fullName>
    </recommendedName>
</protein>
<sequence length="527" mass="59213">MAIERRDILLGTMAMAAGAPLAAPALAQPRAGRTLLLAAPGAPEGFDGDALRPGTQETVVQVYEGLTRYGRVMRDGRPYLNPDVIEGHLAESWTTSTDGKTWVFKLRQGVRSFFGNEMTAADVEWGWAKSFAQRRTGAFIANVSNVTAVKAISKYEVEFTLSAPSMILLSALTLYLPAVYDSTEVKKHATPEDPWALKWMETNTAGFGAYHLESVRAGEQAVFVANPNYFREQPFFTRVVYRAVPSAASRITLLRSGQVQWIHRPLLQQVAELRSDRRVRTQDSFGRTISSVRMNLRFPPFDNKLVRQAFNYAVDKPALIQGVFFGFAEQARSIVPPIVAGYDPSFFNYDYDPAKARALLAQANFNFDQTVEILYSQIFNWEEPMSIQVAAQLQAVGVKARAVRISDSDMRARGAPNRQDMPMFSFEDGPIVLDPVYATFLLAHSQGVSNRARFADPRMDALIDEARQTLDVPRRNELMREAQKLWMDEAPWIVTVYPTVWEAMAGNITGWCPHPDEHERWYDLRVA</sequence>
<keyword evidence="10" id="KW-1185">Reference proteome</keyword>